<dbReference type="InterPro" id="IPR024593">
    <property type="entry name" value="DUF3444"/>
</dbReference>
<dbReference type="OMA" id="WTISGMS"/>
<dbReference type="EMBL" id="HG996471">
    <property type="protein sequence ID" value="CAG1844950.1"/>
    <property type="molecule type" value="Genomic_DNA"/>
</dbReference>
<dbReference type="PANTHER" id="PTHR47374:SF2">
    <property type="entry name" value="OS01G0927400 PROTEIN"/>
    <property type="match status" value="1"/>
</dbReference>
<gene>
    <name evidence="2" type="ORF">GSMUA_147450.1</name>
</gene>
<evidence type="ECO:0000259" key="1">
    <source>
        <dbReference type="Pfam" id="PF11926"/>
    </source>
</evidence>
<dbReference type="Proteomes" id="UP000012960">
    <property type="component" value="Unplaced"/>
</dbReference>
<evidence type="ECO:0000313" key="3">
    <source>
        <dbReference type="EnsemblPlants" id="Ma06_p01270.1"/>
    </source>
</evidence>
<proteinExistence type="predicted"/>
<protein>
    <submittedName>
        <fullName evidence="2">(wild Malaysian banana) hypothetical protein</fullName>
    </submittedName>
</protein>
<dbReference type="Pfam" id="PF11926">
    <property type="entry name" value="DUF3444"/>
    <property type="match status" value="1"/>
</dbReference>
<feature type="domain" description="DUF3444" evidence="1">
    <location>
        <begin position="3"/>
        <end position="141"/>
    </location>
</feature>
<dbReference type="Gramene" id="Ma06_t01270.1">
    <property type="protein sequence ID" value="Ma06_p01270.1"/>
    <property type="gene ID" value="Ma06_g01270"/>
</dbReference>
<accession>A0A804JBE2</accession>
<keyword evidence="4" id="KW-1185">Reference proteome</keyword>
<evidence type="ECO:0000313" key="2">
    <source>
        <dbReference type="EMBL" id="CAG1844950.1"/>
    </source>
</evidence>
<name>A0A804JBE2_MUSAM</name>
<reference evidence="2" key="1">
    <citation type="submission" date="2021-03" db="EMBL/GenBank/DDBJ databases">
        <authorList>
            <consortium name="Genoscope - CEA"/>
            <person name="William W."/>
        </authorList>
    </citation>
    <scope>NUCLEOTIDE SEQUENCE</scope>
    <source>
        <strain evidence="2">Doubled-haploid Pahang</strain>
    </source>
</reference>
<dbReference type="OrthoDB" id="1911590at2759"/>
<dbReference type="PANTHER" id="PTHR47374">
    <property type="entry name" value="ENDOSOME ANTIGEN-LIKE PROTEIN, PUTATIVE (DUF3444)-RELATED"/>
    <property type="match status" value="1"/>
</dbReference>
<sequence>MIDEEIQWVEENLPLACGIFRAGNVGNLDMSRFSHIVKCDSSKKQSFYRIFPKKGEIWAAYKNWNNNWKDFNFVGFLCQVVEILSDFSKESGTSICSLVEVEGCVTFFVRKLHEGFQLTKQLQRLEMLSFSHGIPTFTVVGIKNHAIPKGSWHLELDALPPRWSN</sequence>
<evidence type="ECO:0000313" key="4">
    <source>
        <dbReference type="Proteomes" id="UP000012960"/>
    </source>
</evidence>
<organism evidence="3 4">
    <name type="scientific">Musa acuminata subsp. malaccensis</name>
    <name type="common">Wild banana</name>
    <name type="synonym">Musa malaccensis</name>
    <dbReference type="NCBI Taxonomy" id="214687"/>
    <lineage>
        <taxon>Eukaryota</taxon>
        <taxon>Viridiplantae</taxon>
        <taxon>Streptophyta</taxon>
        <taxon>Embryophyta</taxon>
        <taxon>Tracheophyta</taxon>
        <taxon>Spermatophyta</taxon>
        <taxon>Magnoliopsida</taxon>
        <taxon>Liliopsida</taxon>
        <taxon>Zingiberales</taxon>
        <taxon>Musaceae</taxon>
        <taxon>Musa</taxon>
    </lineage>
</organism>
<dbReference type="EnsemblPlants" id="Ma06_t01270.1">
    <property type="protein sequence ID" value="Ma06_p01270.1"/>
    <property type="gene ID" value="Ma06_g01270"/>
</dbReference>
<reference evidence="3" key="2">
    <citation type="submission" date="2021-05" db="UniProtKB">
        <authorList>
            <consortium name="EnsemblPlants"/>
        </authorList>
    </citation>
    <scope>IDENTIFICATION</scope>
    <source>
        <strain evidence="3">subsp. malaccensis</strain>
    </source>
</reference>
<dbReference type="AlphaFoldDB" id="A0A804JBE2"/>